<evidence type="ECO:0000313" key="1">
    <source>
        <dbReference type="EMBL" id="KAI5648690.1"/>
    </source>
</evidence>
<gene>
    <name evidence="1" type="ORF">M9H77_34695</name>
</gene>
<reference evidence="2" key="1">
    <citation type="journal article" date="2023" name="Nat. Plants">
        <title>Single-cell RNA sequencing provides a high-resolution roadmap for understanding the multicellular compartmentation of specialized metabolism.</title>
        <authorList>
            <person name="Sun S."/>
            <person name="Shen X."/>
            <person name="Li Y."/>
            <person name="Li Y."/>
            <person name="Wang S."/>
            <person name="Li R."/>
            <person name="Zhang H."/>
            <person name="Shen G."/>
            <person name="Guo B."/>
            <person name="Wei J."/>
            <person name="Xu J."/>
            <person name="St-Pierre B."/>
            <person name="Chen S."/>
            <person name="Sun C."/>
        </authorList>
    </citation>
    <scope>NUCLEOTIDE SEQUENCE [LARGE SCALE GENOMIC DNA]</scope>
</reference>
<protein>
    <submittedName>
        <fullName evidence="1">Uncharacterized protein</fullName>
    </submittedName>
</protein>
<keyword evidence="2" id="KW-1185">Reference proteome</keyword>
<name>A0ACB9ZMN4_CATRO</name>
<evidence type="ECO:0000313" key="2">
    <source>
        <dbReference type="Proteomes" id="UP001060085"/>
    </source>
</evidence>
<proteinExistence type="predicted"/>
<comment type="caution">
    <text evidence="1">The sequence shown here is derived from an EMBL/GenBank/DDBJ whole genome shotgun (WGS) entry which is preliminary data.</text>
</comment>
<accession>A0ACB9ZMN4</accession>
<dbReference type="EMBL" id="CM044708">
    <property type="protein sequence ID" value="KAI5648690.1"/>
    <property type="molecule type" value="Genomic_DNA"/>
</dbReference>
<dbReference type="Proteomes" id="UP001060085">
    <property type="component" value="Linkage Group LG08"/>
</dbReference>
<organism evidence="1 2">
    <name type="scientific">Catharanthus roseus</name>
    <name type="common">Madagascar periwinkle</name>
    <name type="synonym">Vinca rosea</name>
    <dbReference type="NCBI Taxonomy" id="4058"/>
    <lineage>
        <taxon>Eukaryota</taxon>
        <taxon>Viridiplantae</taxon>
        <taxon>Streptophyta</taxon>
        <taxon>Embryophyta</taxon>
        <taxon>Tracheophyta</taxon>
        <taxon>Spermatophyta</taxon>
        <taxon>Magnoliopsida</taxon>
        <taxon>eudicotyledons</taxon>
        <taxon>Gunneridae</taxon>
        <taxon>Pentapetalae</taxon>
        <taxon>asterids</taxon>
        <taxon>lamiids</taxon>
        <taxon>Gentianales</taxon>
        <taxon>Apocynaceae</taxon>
        <taxon>Rauvolfioideae</taxon>
        <taxon>Vinceae</taxon>
        <taxon>Catharanthinae</taxon>
        <taxon>Catharanthus</taxon>
    </lineage>
</organism>
<sequence length="556" mass="63676">MAGGGSGTERSLEQTSTWAVAVVCFVLVAISIVIEYSLHLVGSWFKKRRKRALYEALEKIKAEELILLGFISLILTAVQTRISKICIPKKLGHSWHPCRRDEELDEYQDPCVAKGKVQFVSAKGLHQLHIFIFVLALSHVIYSIITLGLGTLKMRRWKAWEDETKTIEYQYYNDPERFRFARDTSFGRRHLSYWSKSPVLLWIVCFFRQFFASVAKVDYLTLRHGFIIAHLAPQSQASFDFQKYIKRSLEEDFKAVVGISPIIWIIAVLFLLSNTHGWYSYFWLPFIPLMIILFVGTKLQVMITKMGLRIHERGDVIKGTPVVEPGDHLFWFNRPGLLLFLIHFVLFQNSFQLAFFAWSWYEFGLPSCFHKRPEDIAIRISMGVITQVLCSYVTLPLYALVTQMGSTMKPVIFNERVASALKSWYQTAKKNKGGRRSENTTPFSSRPATPLHGTSPLHLLHAYQNNADQDSLQASPRASHFDYEGSGAADGSLPASTHNNNNDDESKKRGKKPTTEQQSQDPTTSRMLSPRGRPQQRPDEHEINISLRDFSFIERG</sequence>